<dbReference type="AlphaFoldDB" id="A0A6L6VLQ4"/>
<dbReference type="Pfam" id="PF06347">
    <property type="entry name" value="SH3_4"/>
    <property type="match status" value="1"/>
</dbReference>
<accession>A0A6L6VLQ4</accession>
<evidence type="ECO:0000259" key="2">
    <source>
        <dbReference type="PROSITE" id="PS51781"/>
    </source>
</evidence>
<evidence type="ECO:0000313" key="4">
    <source>
        <dbReference type="Proteomes" id="UP000477951"/>
    </source>
</evidence>
<dbReference type="PROSITE" id="PS51781">
    <property type="entry name" value="SH3B"/>
    <property type="match status" value="1"/>
</dbReference>
<dbReference type="SMART" id="SM00287">
    <property type="entry name" value="SH3b"/>
    <property type="match status" value="1"/>
</dbReference>
<feature type="domain" description="SH3b" evidence="2">
    <location>
        <begin position="75"/>
        <end position="140"/>
    </location>
</feature>
<feature type="region of interest" description="Disordered" evidence="1">
    <location>
        <begin position="43"/>
        <end position="96"/>
    </location>
</feature>
<dbReference type="EMBL" id="WPHR01000042">
    <property type="protein sequence ID" value="MUZ75961.1"/>
    <property type="molecule type" value="Genomic_DNA"/>
</dbReference>
<evidence type="ECO:0000313" key="3">
    <source>
        <dbReference type="EMBL" id="MUZ75961.1"/>
    </source>
</evidence>
<evidence type="ECO:0000256" key="1">
    <source>
        <dbReference type="SAM" id="MobiDB-lite"/>
    </source>
</evidence>
<organism evidence="3 4">
    <name type="scientific">Agrobacterium vitis</name>
    <name type="common">Rhizobium vitis</name>
    <dbReference type="NCBI Taxonomy" id="373"/>
    <lineage>
        <taxon>Bacteria</taxon>
        <taxon>Pseudomonadati</taxon>
        <taxon>Pseudomonadota</taxon>
        <taxon>Alphaproteobacteria</taxon>
        <taxon>Hyphomicrobiales</taxon>
        <taxon>Rhizobiaceae</taxon>
        <taxon>Rhizobium/Agrobacterium group</taxon>
        <taxon>Agrobacterium</taxon>
    </lineage>
</organism>
<dbReference type="InterPro" id="IPR003646">
    <property type="entry name" value="SH3-like_bac-type"/>
</dbReference>
<dbReference type="Proteomes" id="UP000477951">
    <property type="component" value="Unassembled WGS sequence"/>
</dbReference>
<name>A0A6L6VLQ4_AGRVI</name>
<feature type="compositionally biased region" description="Polar residues" evidence="1">
    <location>
        <begin position="73"/>
        <end position="88"/>
    </location>
</feature>
<comment type="caution">
    <text evidence="3">The sequence shown here is derived from an EMBL/GenBank/DDBJ whole genome shotgun (WGS) entry which is preliminary data.</text>
</comment>
<protein>
    <submittedName>
        <fullName evidence="3">SH3 domain-containing protein</fullName>
    </submittedName>
</protein>
<gene>
    <name evidence="3" type="ORF">GOZ90_25215</name>
</gene>
<proteinExistence type="predicted"/>
<reference evidence="3 4" key="1">
    <citation type="submission" date="2019-12" db="EMBL/GenBank/DDBJ databases">
        <title>Whole-genome sequencing of Allorhizobium vitis.</title>
        <authorList>
            <person name="Gan H.M."/>
            <person name="Szegedi E."/>
            <person name="Burr T."/>
            <person name="Savka M.A."/>
        </authorList>
    </citation>
    <scope>NUCLEOTIDE SEQUENCE [LARGE SCALE GENOMIC DNA]</scope>
    <source>
        <strain evidence="3 4">CG516</strain>
    </source>
</reference>
<dbReference type="Gene3D" id="2.30.30.40">
    <property type="entry name" value="SH3 Domains"/>
    <property type="match status" value="1"/>
</dbReference>
<dbReference type="InterPro" id="IPR010466">
    <property type="entry name" value="DUF1058"/>
</dbReference>
<sequence>MNTAEKGLPVRQFRSIDKDIKQAFDTAIEAALAQKIGVSATSAVEADDADSPLPPLTQKEVKSTPGIADALSDAQTSAKVSRTTTNLNMRRRPDPNSPLIEVLSTGLVVTIVHEQAGWIEVLVKETGQKGWVNAKFLKSE</sequence>